<protein>
    <recommendedName>
        <fullName evidence="4">Lanthionine synthetase C-like protein 1</fullName>
    </recommendedName>
</protein>
<evidence type="ECO:0000256" key="1">
    <source>
        <dbReference type="PIRSR" id="PIRSR607822-1"/>
    </source>
</evidence>
<accession>A0AAN7YDR1</accession>
<name>A0AAN7YDR1_9EURO</name>
<evidence type="ECO:0000313" key="3">
    <source>
        <dbReference type="Proteomes" id="UP001309876"/>
    </source>
</evidence>
<dbReference type="GO" id="GO:0005886">
    <property type="term" value="C:plasma membrane"/>
    <property type="evidence" value="ECO:0007669"/>
    <property type="project" value="TreeGrafter"/>
</dbReference>
<dbReference type="Pfam" id="PF05147">
    <property type="entry name" value="LANC_like"/>
    <property type="match status" value="1"/>
</dbReference>
<dbReference type="GO" id="GO:0005975">
    <property type="term" value="P:carbohydrate metabolic process"/>
    <property type="evidence" value="ECO:0007669"/>
    <property type="project" value="InterPro"/>
</dbReference>
<reference evidence="2 3" key="1">
    <citation type="submission" date="2023-08" db="EMBL/GenBank/DDBJ databases">
        <title>Black Yeasts Isolated from many extreme environments.</title>
        <authorList>
            <person name="Coleine C."/>
            <person name="Stajich J.E."/>
            <person name="Selbmann L."/>
        </authorList>
    </citation>
    <scope>NUCLEOTIDE SEQUENCE [LARGE SCALE GENOMIC DNA]</scope>
    <source>
        <strain evidence="2 3">CCFEE 5910</strain>
    </source>
</reference>
<feature type="binding site" evidence="1">
    <location>
        <position position="310"/>
    </location>
    <ligand>
        <name>Zn(2+)</name>
        <dbReference type="ChEBI" id="CHEBI:29105"/>
    </ligand>
</feature>
<dbReference type="PRINTS" id="PR01950">
    <property type="entry name" value="LANCSUPER"/>
</dbReference>
<dbReference type="PANTHER" id="PTHR12736:SF7">
    <property type="entry name" value="LANC-LIKE PROTEIN 3"/>
    <property type="match status" value="1"/>
</dbReference>
<evidence type="ECO:0000313" key="2">
    <source>
        <dbReference type="EMBL" id="KAK5090137.1"/>
    </source>
</evidence>
<feature type="binding site" evidence="1">
    <location>
        <position position="258"/>
    </location>
    <ligand>
        <name>Zn(2+)</name>
        <dbReference type="ChEBI" id="CHEBI:29105"/>
    </ligand>
</feature>
<keyword evidence="1" id="KW-0479">Metal-binding</keyword>
<dbReference type="PRINTS" id="PR01955">
    <property type="entry name" value="LANCFRANKIA"/>
</dbReference>
<dbReference type="SMART" id="SM01260">
    <property type="entry name" value="LANC_like"/>
    <property type="match status" value="1"/>
</dbReference>
<dbReference type="SUPFAM" id="SSF158745">
    <property type="entry name" value="LanC-like"/>
    <property type="match status" value="1"/>
</dbReference>
<gene>
    <name evidence="2" type="ORF">LTR05_000306</name>
</gene>
<dbReference type="InterPro" id="IPR012341">
    <property type="entry name" value="6hp_glycosidase-like_sf"/>
</dbReference>
<dbReference type="Gene3D" id="1.50.10.10">
    <property type="match status" value="1"/>
</dbReference>
<dbReference type="GO" id="GO:0046872">
    <property type="term" value="F:metal ion binding"/>
    <property type="evidence" value="ECO:0007669"/>
    <property type="project" value="UniProtKB-KW"/>
</dbReference>
<keyword evidence="1" id="KW-0862">Zinc</keyword>
<evidence type="ECO:0008006" key="4">
    <source>
        <dbReference type="Google" id="ProtNLM"/>
    </source>
</evidence>
<dbReference type="InterPro" id="IPR007822">
    <property type="entry name" value="LANC-like"/>
</dbReference>
<keyword evidence="3" id="KW-1185">Reference proteome</keyword>
<comment type="caution">
    <text evidence="2">The sequence shown here is derived from an EMBL/GenBank/DDBJ whole genome shotgun (WGS) entry which is preliminary data.</text>
</comment>
<feature type="binding site" evidence="1">
    <location>
        <position position="309"/>
    </location>
    <ligand>
        <name>Zn(2+)</name>
        <dbReference type="ChEBI" id="CHEBI:29105"/>
    </ligand>
</feature>
<dbReference type="AlphaFoldDB" id="A0AAN7YDR1"/>
<sequence length="385" mass="42574">MPPEARYYQNPGSPLSHLDYHTELLASLGRINIYNPPVATCSTGWRFSGLYSGPTGIAYLFYRLSELHPDLEFKQQSLLEWAEAYLALGNHVKKHNPDASHCGIANETLAHTAVSSLILNDTSLAEKLCAYENIINDASNDGSNEWLYGRAGYLFFLRACRRHFAKSNHTSTVDRLTSTMKKTTKRIAEVPLPWTWHGKEYLGAAHGTIGIISQCILSDPSTSELLTDALEQTLATQYPSGNFPSSNPPYHDELVQFCHGAPGFVIALQPILGYFSDRTKVHKHITHAMQIAQDTIWERGLLTKDPCLCHGIAGNALALDDQERFETFLSLMTADSLEQNGWLQEAGHTDRFASLYDGEAGRAWVWAVADKGLGVKGGCIGFSDV</sequence>
<organism evidence="2 3">
    <name type="scientific">Lithohypha guttulata</name>
    <dbReference type="NCBI Taxonomy" id="1690604"/>
    <lineage>
        <taxon>Eukaryota</taxon>
        <taxon>Fungi</taxon>
        <taxon>Dikarya</taxon>
        <taxon>Ascomycota</taxon>
        <taxon>Pezizomycotina</taxon>
        <taxon>Eurotiomycetes</taxon>
        <taxon>Chaetothyriomycetidae</taxon>
        <taxon>Chaetothyriales</taxon>
        <taxon>Trichomeriaceae</taxon>
        <taxon>Lithohypha</taxon>
    </lineage>
</organism>
<dbReference type="Proteomes" id="UP001309876">
    <property type="component" value="Unassembled WGS sequence"/>
</dbReference>
<dbReference type="GO" id="GO:0031179">
    <property type="term" value="P:peptide modification"/>
    <property type="evidence" value="ECO:0007669"/>
    <property type="project" value="InterPro"/>
</dbReference>
<dbReference type="PANTHER" id="PTHR12736">
    <property type="entry name" value="LANC-LIKE PROTEIN"/>
    <property type="match status" value="1"/>
</dbReference>
<proteinExistence type="predicted"/>
<dbReference type="CDD" id="cd04794">
    <property type="entry name" value="euk_LANCL"/>
    <property type="match status" value="1"/>
</dbReference>
<dbReference type="EMBL" id="JAVRRJ010000001">
    <property type="protein sequence ID" value="KAK5090137.1"/>
    <property type="molecule type" value="Genomic_DNA"/>
</dbReference>